<dbReference type="EMBL" id="JTDI01000005">
    <property type="protein sequence ID" value="KHK90419.1"/>
    <property type="molecule type" value="Genomic_DNA"/>
</dbReference>
<dbReference type="AlphaFoldDB" id="A0A0B1ZM59"/>
<evidence type="ECO:0000313" key="1">
    <source>
        <dbReference type="EMBL" id="KHK90419.1"/>
    </source>
</evidence>
<protein>
    <recommendedName>
        <fullName evidence="3">CHK kinase-like domain-containing protein</fullName>
    </recommendedName>
</protein>
<organism evidence="1 2">
    <name type="scientific">Novosphingobium malaysiense</name>
    <dbReference type="NCBI Taxonomy" id="1348853"/>
    <lineage>
        <taxon>Bacteria</taxon>
        <taxon>Pseudomonadati</taxon>
        <taxon>Pseudomonadota</taxon>
        <taxon>Alphaproteobacteria</taxon>
        <taxon>Sphingomonadales</taxon>
        <taxon>Sphingomonadaceae</taxon>
        <taxon>Novosphingobium</taxon>
    </lineage>
</organism>
<name>A0A0B1ZM59_9SPHN</name>
<reference evidence="1 2" key="1">
    <citation type="submission" date="2014-10" db="EMBL/GenBank/DDBJ databases">
        <title>Genome sequence of Novosphingobium malaysiense MUSC 273(T).</title>
        <authorList>
            <person name="Lee L.-H."/>
        </authorList>
    </citation>
    <scope>NUCLEOTIDE SEQUENCE [LARGE SCALE GENOMIC DNA]</scope>
    <source>
        <strain evidence="1 2">MUSC 273</strain>
    </source>
</reference>
<accession>A0A0B1ZM59</accession>
<keyword evidence="2" id="KW-1185">Reference proteome</keyword>
<dbReference type="InterPro" id="IPR004119">
    <property type="entry name" value="EcKL"/>
</dbReference>
<evidence type="ECO:0000313" key="2">
    <source>
        <dbReference type="Proteomes" id="UP000031057"/>
    </source>
</evidence>
<dbReference type="Gene3D" id="3.90.1200.10">
    <property type="match status" value="1"/>
</dbReference>
<dbReference type="Pfam" id="PF02958">
    <property type="entry name" value="EcKL"/>
    <property type="match status" value="1"/>
</dbReference>
<evidence type="ECO:0008006" key="3">
    <source>
        <dbReference type="Google" id="ProtNLM"/>
    </source>
</evidence>
<dbReference type="Proteomes" id="UP000031057">
    <property type="component" value="Unassembled WGS sequence"/>
</dbReference>
<dbReference type="PANTHER" id="PTHR11012:SF30">
    <property type="entry name" value="PROTEIN KINASE-LIKE DOMAIN-CONTAINING"/>
    <property type="match status" value="1"/>
</dbReference>
<sequence length="364" mass="40418">MMIDAPEVSQVAEISATWLSRVLEGAGFDGAEVVSFTTRPVGTGQAAGCFRILPEYSRPRAGLPRSIVTKFPSDDEASRTSGASAGTYAREIEFYRSLQSQLSIRTPRSYLAERDESGGRFALLLEDLAPADQGDQLIGCDAEFARAAVMELVGLHAPSWNNSAMLGSNLVSYTSVPERARGIMNRIYRVGLPHFMVRCADKLEKDEVALIQRVAECEELPSEHPRLQARCLTHNDYRLDNFLFVPSDAVATLRVVDWQTYGTGNPMRDVSYFIGGCLLPELRSCLERDLVREYHALLCTSGVADYDFDTCWSDYRQASYHGLMNAMAGMVFAKQTERGDRLFTAMAQRHARQIIDLGAGEFLL</sequence>
<dbReference type="PANTHER" id="PTHR11012">
    <property type="entry name" value="PROTEIN KINASE-LIKE DOMAIN-CONTAINING"/>
    <property type="match status" value="1"/>
</dbReference>
<dbReference type="OrthoDB" id="3806873at2"/>
<proteinExistence type="predicted"/>
<dbReference type="STRING" id="1348853.LK12_17740"/>
<comment type="caution">
    <text evidence="1">The sequence shown here is derived from an EMBL/GenBank/DDBJ whole genome shotgun (WGS) entry which is preliminary data.</text>
</comment>
<dbReference type="InterPro" id="IPR011009">
    <property type="entry name" value="Kinase-like_dom_sf"/>
</dbReference>
<gene>
    <name evidence="1" type="ORF">LK12_17740</name>
</gene>
<dbReference type="SUPFAM" id="SSF56112">
    <property type="entry name" value="Protein kinase-like (PK-like)"/>
    <property type="match status" value="1"/>
</dbReference>